<keyword evidence="1" id="KW-1133">Transmembrane helix</keyword>
<keyword evidence="1" id="KW-0812">Transmembrane</keyword>
<feature type="transmembrane region" description="Helical" evidence="1">
    <location>
        <begin position="62"/>
        <end position="80"/>
    </location>
</feature>
<reference evidence="2 3" key="1">
    <citation type="submission" date="2024-11" db="EMBL/GenBank/DDBJ databases">
        <authorList>
            <person name="Mikucki A.G."/>
            <person name="Kahler C.M."/>
        </authorList>
    </citation>
    <scope>NUCLEOTIDE SEQUENCE [LARGE SCALE GENOMIC DNA]</scope>
    <source>
        <strain evidence="2 3">EXNM717</strain>
    </source>
</reference>
<evidence type="ECO:0000313" key="2">
    <source>
        <dbReference type="EMBL" id="MFK7642565.1"/>
    </source>
</evidence>
<protein>
    <submittedName>
        <fullName evidence="2">Uncharacterized protein</fullName>
    </submittedName>
</protein>
<gene>
    <name evidence="2" type="ORF">ACI43T_08685</name>
</gene>
<keyword evidence="1" id="KW-0472">Membrane</keyword>
<evidence type="ECO:0000256" key="1">
    <source>
        <dbReference type="SAM" id="Phobius"/>
    </source>
</evidence>
<feature type="transmembrane region" description="Helical" evidence="1">
    <location>
        <begin position="92"/>
        <end position="112"/>
    </location>
</feature>
<sequence>MTKEKKIAALSILVGLIVPCISVGYVTTPSNINEILLLSLNILLFWCGLLLSCVLYMRIRGFAVAGSAFAITAVHIYFACKIGSLGDPKAGALWWMYFAWCTVSFVVSIFWVWTKPKIFTQSALWSFVLSAVTSLLGIFLLF</sequence>
<keyword evidence="3" id="KW-1185">Reference proteome</keyword>
<proteinExistence type="predicted"/>
<evidence type="ECO:0000313" key="3">
    <source>
        <dbReference type="Proteomes" id="UP001621964"/>
    </source>
</evidence>
<feature type="transmembrane region" description="Helical" evidence="1">
    <location>
        <begin position="124"/>
        <end position="141"/>
    </location>
</feature>
<feature type="transmembrane region" description="Helical" evidence="1">
    <location>
        <begin position="32"/>
        <end position="55"/>
    </location>
</feature>
<organism evidence="2 3">
    <name type="scientific">Neisseria oralis</name>
    <dbReference type="NCBI Taxonomy" id="1107316"/>
    <lineage>
        <taxon>Bacteria</taxon>
        <taxon>Pseudomonadati</taxon>
        <taxon>Pseudomonadota</taxon>
        <taxon>Betaproteobacteria</taxon>
        <taxon>Neisseriales</taxon>
        <taxon>Neisseriaceae</taxon>
        <taxon>Neisseria</taxon>
    </lineage>
</organism>
<name>A0ABW8Q684_9NEIS</name>
<dbReference type="EMBL" id="JBJGEB010000008">
    <property type="protein sequence ID" value="MFK7642565.1"/>
    <property type="molecule type" value="Genomic_DNA"/>
</dbReference>
<dbReference type="RefSeq" id="WP_405386549.1">
    <property type="nucleotide sequence ID" value="NZ_JBJGEB010000008.1"/>
</dbReference>
<feature type="transmembrane region" description="Helical" evidence="1">
    <location>
        <begin position="7"/>
        <end position="26"/>
    </location>
</feature>
<comment type="caution">
    <text evidence="2">The sequence shown here is derived from an EMBL/GenBank/DDBJ whole genome shotgun (WGS) entry which is preliminary data.</text>
</comment>
<dbReference type="Proteomes" id="UP001621964">
    <property type="component" value="Unassembled WGS sequence"/>
</dbReference>
<accession>A0ABW8Q684</accession>